<dbReference type="GeneID" id="40074432"/>
<dbReference type="Proteomes" id="UP000222831">
    <property type="component" value="Segment"/>
</dbReference>
<evidence type="ECO:0000256" key="1">
    <source>
        <dbReference type="SAM" id="Phobius"/>
    </source>
</evidence>
<proteinExistence type="predicted"/>
<sequence length="257" mass="29078">MFNNVTFTCTRLNGTNKVGDLKKNERGYYVMVIGALNMFNSAGMYYRADAAKQFFEESSSFMRRVKRGALRGEYGHPRRDPAMSMQAFYARLLQIHEDKVCVHFASVWLDFENYKDDQGRPIVAILAEVAPNGPLGYVLEKQLQNPAENVCFSIRSFTDDRMERGVINRYIKTIVTFDYVNEPGMAVAEKFNSPALEGLEDVTFTRGQVEAGSTQLIEASGVGNESVQLNVHELMNAFGWELPAAAKNRQQAIWSNW</sequence>
<keyword evidence="3" id="KW-1185">Reference proteome</keyword>
<dbReference type="RefSeq" id="YP_009598730.1">
    <property type="nucleotide sequence ID" value="NC_041911.1"/>
</dbReference>
<protein>
    <submittedName>
        <fullName evidence="2">Putative virion structural protein</fullName>
    </submittedName>
</protein>
<dbReference type="EMBL" id="AP017924">
    <property type="protein sequence ID" value="BAW19011.1"/>
    <property type="molecule type" value="Genomic_DNA"/>
</dbReference>
<organism evidence="2 3">
    <name type="scientific">Ralstonia phage RP12</name>
    <dbReference type="NCBI Taxonomy" id="1923889"/>
    <lineage>
        <taxon>Viruses</taxon>
        <taxon>Duplodnaviria</taxon>
        <taxon>Heunggongvirae</taxon>
        <taxon>Uroviricota</taxon>
        <taxon>Caudoviricetes</taxon>
        <taxon>Chimalliviridae</taxon>
        <taxon>Ripduovirus</taxon>
        <taxon>Ripduovirus RP12</taxon>
    </lineage>
</organism>
<evidence type="ECO:0000313" key="2">
    <source>
        <dbReference type="EMBL" id="BAW19011.1"/>
    </source>
</evidence>
<dbReference type="Pfam" id="PF20034">
    <property type="entry name" value="Peptidase_S80"/>
    <property type="match status" value="1"/>
</dbReference>
<keyword evidence="1" id="KW-0812">Transmembrane</keyword>
<dbReference type="KEGG" id="vg:40074432"/>
<feature type="transmembrane region" description="Helical" evidence="1">
    <location>
        <begin position="27"/>
        <end position="46"/>
    </location>
</feature>
<keyword evidence="1" id="KW-1133">Transmembrane helix</keyword>
<name>A0A1L7N0L9_9CAUD</name>
<keyword evidence="1" id="KW-0472">Membrane</keyword>
<accession>A0A1L7N0L9</accession>
<reference evidence="2 3" key="1">
    <citation type="submission" date="2016-12" db="EMBL/GenBank/DDBJ databases">
        <title>Characterization of two jumbo phages RP12 and RP31 infecting the phytopathogen Ralstonia solanacearum.</title>
        <authorList>
            <person name="Kawasaki T."/>
            <person name="Yoshikawa G."/>
            <person name="Ogata H."/>
            <person name="Yamada T."/>
        </authorList>
    </citation>
    <scope>NUCLEOTIDE SEQUENCE [LARGE SCALE GENOMIC DNA]</scope>
    <source>
        <strain evidence="2 3">RP12</strain>
    </source>
</reference>
<dbReference type="InterPro" id="IPR045405">
    <property type="entry name" value="Peptidase_S80"/>
</dbReference>
<evidence type="ECO:0000313" key="3">
    <source>
        <dbReference type="Proteomes" id="UP000222831"/>
    </source>
</evidence>
<dbReference type="OrthoDB" id="14747at10239"/>